<dbReference type="OrthoDB" id="5426775at2759"/>
<reference evidence="3" key="1">
    <citation type="journal article" date="2020" name="Stud. Mycol.">
        <title>101 Dothideomycetes genomes: a test case for predicting lifestyles and emergence of pathogens.</title>
        <authorList>
            <person name="Haridas S."/>
            <person name="Albert R."/>
            <person name="Binder M."/>
            <person name="Bloem J."/>
            <person name="Labutti K."/>
            <person name="Salamov A."/>
            <person name="Andreopoulos B."/>
            <person name="Baker S."/>
            <person name="Barry K."/>
            <person name="Bills G."/>
            <person name="Bluhm B."/>
            <person name="Cannon C."/>
            <person name="Castanera R."/>
            <person name="Culley D."/>
            <person name="Daum C."/>
            <person name="Ezra D."/>
            <person name="Gonzalez J."/>
            <person name="Henrissat B."/>
            <person name="Kuo A."/>
            <person name="Liang C."/>
            <person name="Lipzen A."/>
            <person name="Lutzoni F."/>
            <person name="Magnuson J."/>
            <person name="Mondo S."/>
            <person name="Nolan M."/>
            <person name="Ohm R."/>
            <person name="Pangilinan J."/>
            <person name="Park H.-J."/>
            <person name="Ramirez L."/>
            <person name="Alfaro M."/>
            <person name="Sun H."/>
            <person name="Tritt A."/>
            <person name="Yoshinaga Y."/>
            <person name="Zwiers L.-H."/>
            <person name="Turgeon B."/>
            <person name="Goodwin S."/>
            <person name="Spatafora J."/>
            <person name="Crous P."/>
            <person name="Grigoriev I."/>
        </authorList>
    </citation>
    <scope>NUCLEOTIDE SEQUENCE</scope>
    <source>
        <strain evidence="3">CBS 119687</strain>
    </source>
</reference>
<gene>
    <name evidence="3" type="ORF">P153DRAFT_371493</name>
</gene>
<evidence type="ECO:0000256" key="1">
    <source>
        <dbReference type="SAM" id="MobiDB-lite"/>
    </source>
</evidence>
<dbReference type="Pfam" id="PF25545">
    <property type="entry name" value="DUF7924"/>
    <property type="match status" value="1"/>
</dbReference>
<protein>
    <recommendedName>
        <fullName evidence="2">DUF7924 domain-containing protein</fullName>
    </recommendedName>
</protein>
<dbReference type="InterPro" id="IPR057684">
    <property type="entry name" value="DUF7924"/>
</dbReference>
<evidence type="ECO:0000259" key="2">
    <source>
        <dbReference type="Pfam" id="PF25545"/>
    </source>
</evidence>
<accession>A0A6A5ZVX6</accession>
<feature type="domain" description="DUF7924" evidence="2">
    <location>
        <begin position="198"/>
        <end position="384"/>
    </location>
</feature>
<keyword evidence="4" id="KW-1185">Reference proteome</keyword>
<feature type="compositionally biased region" description="Low complexity" evidence="1">
    <location>
        <begin position="89"/>
        <end position="101"/>
    </location>
</feature>
<evidence type="ECO:0000313" key="4">
    <source>
        <dbReference type="Proteomes" id="UP000799771"/>
    </source>
</evidence>
<dbReference type="AlphaFoldDB" id="A0A6A5ZVX6"/>
<name>A0A6A5ZVX6_9PLEO</name>
<feature type="region of interest" description="Disordered" evidence="1">
    <location>
        <begin position="395"/>
        <end position="446"/>
    </location>
</feature>
<organism evidence="3 4">
    <name type="scientific">Dothidotthia symphoricarpi CBS 119687</name>
    <dbReference type="NCBI Taxonomy" id="1392245"/>
    <lineage>
        <taxon>Eukaryota</taxon>
        <taxon>Fungi</taxon>
        <taxon>Dikarya</taxon>
        <taxon>Ascomycota</taxon>
        <taxon>Pezizomycotina</taxon>
        <taxon>Dothideomycetes</taxon>
        <taxon>Pleosporomycetidae</taxon>
        <taxon>Pleosporales</taxon>
        <taxon>Dothidotthiaceae</taxon>
        <taxon>Dothidotthia</taxon>
    </lineage>
</organism>
<sequence length="446" mass="49056">MIRKRAHSEDSHADCLPAPAPKRQKPAVLPHTPETLADSHSSPAQPKASPSSPHASPSLPHAPLTHENLRKWEQSIASSTQPKSRPPMTGSTTSDGGSSTTVDERAKLEAYGIFPTSDAALPPLLDTHVIDVIRRARDGPLSPAARLVARNQKRAQAANEATGISYLAPHLLFLGEADDGEPYVHRVKNCNLNRQFLPSAPDAFIHAQVGKLSQPQPDDAIGYIPVHVAASSDVTNCPLTRDEEAVIMRDLLTPDLHFPFLTCQWKSAKGRDKHWHAMHQSARDGAAIINHLHAFYTEAGISPSVVDTCHFSLTCDFESAYLFVHWREDDQAKSPTYHMKKIEQSFLRDLHDPNNPTMVCLRGRLRNILDFALGPRLDRIKATIPILKAVKAQKRARVSPTRRMSKMSHTTASDQGYGGSINLFTGTPSLPPPSPTTSPDPKRRRC</sequence>
<dbReference type="PANTHER" id="PTHR42470">
    <property type="entry name" value="VAST DOMAIN-CONTAINING PROTEIN"/>
    <property type="match status" value="1"/>
</dbReference>
<feature type="region of interest" description="Disordered" evidence="1">
    <location>
        <begin position="1"/>
        <end position="101"/>
    </location>
</feature>
<evidence type="ECO:0000313" key="3">
    <source>
        <dbReference type="EMBL" id="KAF2123679.1"/>
    </source>
</evidence>
<feature type="compositionally biased region" description="Pro residues" evidence="1">
    <location>
        <begin position="429"/>
        <end position="438"/>
    </location>
</feature>
<dbReference type="EMBL" id="ML977523">
    <property type="protein sequence ID" value="KAF2123679.1"/>
    <property type="molecule type" value="Genomic_DNA"/>
</dbReference>
<feature type="compositionally biased region" description="Low complexity" evidence="1">
    <location>
        <begin position="39"/>
        <end position="63"/>
    </location>
</feature>
<dbReference type="GeneID" id="54409705"/>
<dbReference type="RefSeq" id="XP_033518073.1">
    <property type="nucleotide sequence ID" value="XM_033669273.1"/>
</dbReference>
<proteinExistence type="predicted"/>
<dbReference type="Proteomes" id="UP000799771">
    <property type="component" value="Unassembled WGS sequence"/>
</dbReference>
<dbReference type="PANTHER" id="PTHR42470:SF1">
    <property type="entry name" value="VAST DOMAIN-CONTAINING PROTEIN"/>
    <property type="match status" value="1"/>
</dbReference>